<dbReference type="EC" id="3.1.2.-" evidence="4"/>
<reference evidence="5" key="1">
    <citation type="journal article" date="2019" name="Int. J. Syst. Evol. Microbiol.">
        <title>The Global Catalogue of Microorganisms (GCM) 10K type strain sequencing project: providing services to taxonomists for standard genome sequencing and annotation.</title>
        <authorList>
            <consortium name="The Broad Institute Genomics Platform"/>
            <consortium name="The Broad Institute Genome Sequencing Center for Infectious Disease"/>
            <person name="Wu L."/>
            <person name="Ma J."/>
        </authorList>
    </citation>
    <scope>NUCLEOTIDE SEQUENCE [LARGE SCALE GENOMIC DNA]</scope>
    <source>
        <strain evidence="5">CCUG 60527</strain>
    </source>
</reference>
<dbReference type="RefSeq" id="WP_386104534.1">
    <property type="nucleotide sequence ID" value="NZ_JBHTJR010000014.1"/>
</dbReference>
<keyword evidence="2 4" id="KW-0378">Hydrolase</keyword>
<dbReference type="GO" id="GO:0016787">
    <property type="term" value="F:hydrolase activity"/>
    <property type="evidence" value="ECO:0007669"/>
    <property type="project" value="UniProtKB-KW"/>
</dbReference>
<dbReference type="SUPFAM" id="SSF54637">
    <property type="entry name" value="Thioesterase/thiol ester dehydrase-isomerase"/>
    <property type="match status" value="1"/>
</dbReference>
<accession>A0ABW3JNI0</accession>
<dbReference type="InterPro" id="IPR029069">
    <property type="entry name" value="HotDog_dom_sf"/>
</dbReference>
<proteinExistence type="inferred from homology"/>
<sequence length="130" mass="14949">MAEFTQTRIVKASEIDNLNHVNNVIYLQWVQEIAELHWEELTKNGTHSDYFWVVLRHEIDYKGQALLNDEITLKTWVGETSGVKSVRHVSISKNNKIIAKAATTWCLINAATNKPNRVTESILKTLYPNK</sequence>
<dbReference type="Pfam" id="PF01643">
    <property type="entry name" value="Acyl-ACP_TE"/>
    <property type="match status" value="1"/>
</dbReference>
<dbReference type="PANTHER" id="PTHR31793">
    <property type="entry name" value="4-HYDROXYBENZOYL-COA THIOESTERASE FAMILY MEMBER"/>
    <property type="match status" value="1"/>
</dbReference>
<dbReference type="InterPro" id="IPR002864">
    <property type="entry name" value="Acyl-ACP_thioesterase_NHD"/>
</dbReference>
<evidence type="ECO:0000256" key="1">
    <source>
        <dbReference type="ARBA" id="ARBA00005953"/>
    </source>
</evidence>
<evidence type="ECO:0000256" key="2">
    <source>
        <dbReference type="ARBA" id="ARBA00022801"/>
    </source>
</evidence>
<protein>
    <submittedName>
        <fullName evidence="4">Acyl-CoA thioesterase</fullName>
        <ecNumber evidence="4">3.1.2.-</ecNumber>
    </submittedName>
</protein>
<evidence type="ECO:0000259" key="3">
    <source>
        <dbReference type="Pfam" id="PF01643"/>
    </source>
</evidence>
<dbReference type="Proteomes" id="UP001597062">
    <property type="component" value="Unassembled WGS sequence"/>
</dbReference>
<dbReference type="CDD" id="cd00586">
    <property type="entry name" value="4HBT"/>
    <property type="match status" value="1"/>
</dbReference>
<evidence type="ECO:0000313" key="5">
    <source>
        <dbReference type="Proteomes" id="UP001597062"/>
    </source>
</evidence>
<comment type="caution">
    <text evidence="4">The sequence shown here is derived from an EMBL/GenBank/DDBJ whole genome shotgun (WGS) entry which is preliminary data.</text>
</comment>
<feature type="domain" description="Acyl-ACP thioesterase N-terminal hotdog" evidence="3">
    <location>
        <begin position="4"/>
        <end position="125"/>
    </location>
</feature>
<dbReference type="Gene3D" id="3.10.129.10">
    <property type="entry name" value="Hotdog Thioesterase"/>
    <property type="match status" value="1"/>
</dbReference>
<organism evidence="4 5">
    <name type="scientific">Tenacibaculum geojense</name>
    <dbReference type="NCBI Taxonomy" id="915352"/>
    <lineage>
        <taxon>Bacteria</taxon>
        <taxon>Pseudomonadati</taxon>
        <taxon>Bacteroidota</taxon>
        <taxon>Flavobacteriia</taxon>
        <taxon>Flavobacteriales</taxon>
        <taxon>Flavobacteriaceae</taxon>
        <taxon>Tenacibaculum</taxon>
    </lineage>
</organism>
<dbReference type="EMBL" id="JBHTJR010000014">
    <property type="protein sequence ID" value="MFD0991846.1"/>
    <property type="molecule type" value="Genomic_DNA"/>
</dbReference>
<evidence type="ECO:0000313" key="4">
    <source>
        <dbReference type="EMBL" id="MFD0991846.1"/>
    </source>
</evidence>
<dbReference type="PANTHER" id="PTHR31793:SF27">
    <property type="entry name" value="NOVEL THIOESTERASE SUPERFAMILY DOMAIN AND SAPOSIN A-TYPE DOMAIN CONTAINING PROTEIN (0610012H03RIK)"/>
    <property type="match status" value="1"/>
</dbReference>
<dbReference type="InterPro" id="IPR050563">
    <property type="entry name" value="4-hydroxybenzoyl-CoA_TE"/>
</dbReference>
<keyword evidence="5" id="KW-1185">Reference proteome</keyword>
<name>A0ABW3JNI0_9FLAO</name>
<comment type="similarity">
    <text evidence="1">Belongs to the 4-hydroxybenzoyl-CoA thioesterase family.</text>
</comment>
<gene>
    <name evidence="4" type="ORF">ACFQ1U_01395</name>
</gene>